<keyword evidence="4" id="KW-1185">Reference proteome</keyword>
<dbReference type="AlphaFoldDB" id="A0A397PE89"/>
<dbReference type="Pfam" id="PF16884">
    <property type="entry name" value="ADH_N_2"/>
    <property type="match status" value="1"/>
</dbReference>
<reference evidence="3 4" key="1">
    <citation type="submission" date="2018-08" db="EMBL/GenBank/DDBJ databases">
        <title>Genomic Encyclopedia of Type Strains, Phase IV (KMG-IV): sequencing the most valuable type-strain genomes for metagenomic binning, comparative biology and taxonomic classification.</title>
        <authorList>
            <person name="Goeker M."/>
        </authorList>
    </citation>
    <scope>NUCLEOTIDE SEQUENCE [LARGE SCALE GENOMIC DNA]</scope>
    <source>
        <strain evidence="3 4">DSM 25527</strain>
    </source>
</reference>
<organism evidence="3 4">
    <name type="scientific">Hephaestia caeni</name>
    <dbReference type="NCBI Taxonomy" id="645617"/>
    <lineage>
        <taxon>Bacteria</taxon>
        <taxon>Pseudomonadati</taxon>
        <taxon>Pseudomonadota</taxon>
        <taxon>Alphaproteobacteria</taxon>
        <taxon>Sphingomonadales</taxon>
        <taxon>Sphingomonadaceae</taxon>
        <taxon>Hephaestia</taxon>
    </lineage>
</organism>
<gene>
    <name evidence="3" type="ORF">DFR49_0006</name>
</gene>
<name>A0A397PE89_9SPHN</name>
<dbReference type="Gene3D" id="3.40.50.720">
    <property type="entry name" value="NAD(P)-binding Rossmann-like Domain"/>
    <property type="match status" value="1"/>
</dbReference>
<evidence type="ECO:0000313" key="4">
    <source>
        <dbReference type="Proteomes" id="UP000266568"/>
    </source>
</evidence>
<dbReference type="PANTHER" id="PTHR43205">
    <property type="entry name" value="PROSTAGLANDIN REDUCTASE"/>
    <property type="match status" value="1"/>
</dbReference>
<dbReference type="GO" id="GO:0016628">
    <property type="term" value="F:oxidoreductase activity, acting on the CH-CH group of donors, NAD or NADP as acceptor"/>
    <property type="evidence" value="ECO:0007669"/>
    <property type="project" value="InterPro"/>
</dbReference>
<sequence>MLRPGALPQSDCGPHQLLVETRYLSLDPYMLRALSGQGRRRFAVGAPMRGRVIGQVIQSSVEQFPIGSLVLGEAPWQTRSVLDPAGLQIITGEDEHEIAAHLGVLGTPGITAWLGMRHLARPLADKTVLVSSAAGAVGGLAGQIAKLSGAHVTGIAGGAEKVGYVTQTLGLDACLDRHDPDFLAQLDGLRPVDIYFDNVGGRTLDRILARMATDAKILICGQIEQYSPNSPPPITNFHYVLERRLQIIGFGVSQIGARQAAARSDLKTWLKHGRIAARTNFVDGLENAAETLFKLLEGAHAGKTVVRV</sequence>
<evidence type="ECO:0000256" key="1">
    <source>
        <dbReference type="ARBA" id="ARBA00023002"/>
    </source>
</evidence>
<dbReference type="SUPFAM" id="SSF51735">
    <property type="entry name" value="NAD(P)-binding Rossmann-fold domains"/>
    <property type="match status" value="1"/>
</dbReference>
<evidence type="ECO:0000259" key="2">
    <source>
        <dbReference type="SMART" id="SM00829"/>
    </source>
</evidence>
<dbReference type="PANTHER" id="PTHR43205:SF7">
    <property type="entry name" value="PROSTAGLANDIN REDUCTASE 1"/>
    <property type="match status" value="1"/>
</dbReference>
<dbReference type="Pfam" id="PF00107">
    <property type="entry name" value="ADH_zinc_N"/>
    <property type="match status" value="1"/>
</dbReference>
<dbReference type="InterPro" id="IPR045010">
    <property type="entry name" value="MDR_fam"/>
</dbReference>
<dbReference type="SUPFAM" id="SSF50129">
    <property type="entry name" value="GroES-like"/>
    <property type="match status" value="1"/>
</dbReference>
<feature type="domain" description="Enoyl reductase (ER)" evidence="2">
    <location>
        <begin position="5"/>
        <end position="306"/>
    </location>
</feature>
<dbReference type="InterPro" id="IPR041694">
    <property type="entry name" value="ADH_N_2"/>
</dbReference>
<dbReference type="SMART" id="SM00829">
    <property type="entry name" value="PKS_ER"/>
    <property type="match status" value="1"/>
</dbReference>
<dbReference type="RefSeq" id="WP_170150865.1">
    <property type="nucleotide sequence ID" value="NZ_QXDC01000002.1"/>
</dbReference>
<proteinExistence type="predicted"/>
<dbReference type="Proteomes" id="UP000266568">
    <property type="component" value="Unassembled WGS sequence"/>
</dbReference>
<accession>A0A397PE89</accession>
<evidence type="ECO:0000313" key="3">
    <source>
        <dbReference type="EMBL" id="RIA45487.1"/>
    </source>
</evidence>
<dbReference type="CDD" id="cd05288">
    <property type="entry name" value="PGDH"/>
    <property type="match status" value="1"/>
</dbReference>
<dbReference type="InterPro" id="IPR020843">
    <property type="entry name" value="ER"/>
</dbReference>
<dbReference type="InterPro" id="IPR013149">
    <property type="entry name" value="ADH-like_C"/>
</dbReference>
<dbReference type="Gene3D" id="3.90.180.10">
    <property type="entry name" value="Medium-chain alcohol dehydrogenases, catalytic domain"/>
    <property type="match status" value="1"/>
</dbReference>
<dbReference type="EMBL" id="QXDC01000002">
    <property type="protein sequence ID" value="RIA45487.1"/>
    <property type="molecule type" value="Genomic_DNA"/>
</dbReference>
<protein>
    <recommendedName>
        <fullName evidence="2">Enoyl reductase (ER) domain-containing protein</fullName>
    </recommendedName>
</protein>
<dbReference type="InterPro" id="IPR036291">
    <property type="entry name" value="NAD(P)-bd_dom_sf"/>
</dbReference>
<dbReference type="InterPro" id="IPR011032">
    <property type="entry name" value="GroES-like_sf"/>
</dbReference>
<comment type="caution">
    <text evidence="3">The sequence shown here is derived from an EMBL/GenBank/DDBJ whole genome shotgun (WGS) entry which is preliminary data.</text>
</comment>
<keyword evidence="1" id="KW-0560">Oxidoreductase</keyword>